<dbReference type="GeneID" id="63025941"/>
<dbReference type="EMBL" id="MW314849">
    <property type="protein sequence ID" value="QPO17064.1"/>
    <property type="molecule type" value="Genomic_DNA"/>
</dbReference>
<gene>
    <name evidence="1" type="primary">68</name>
    <name evidence="1" type="ORF">SEA_DEXDERT_68</name>
</gene>
<name>A0A7T1KS54_9CAUD</name>
<dbReference type="Proteomes" id="UP000594842">
    <property type="component" value="Segment"/>
</dbReference>
<evidence type="ECO:0000313" key="1">
    <source>
        <dbReference type="EMBL" id="QPO17064.1"/>
    </source>
</evidence>
<reference evidence="1 2" key="1">
    <citation type="submission" date="2020-12" db="EMBL/GenBank/DDBJ databases">
        <authorList>
            <person name="Kaganovsky A.M."/>
            <person name="Abad L.A."/>
            <person name="Hancock A.M."/>
            <person name="Wiggins Z.F."/>
            <person name="Bellamy Z.J."/>
            <person name="Moore L.A."/>
            <person name="Neal J.P."/>
            <person name="Poydras T.E."/>
            <person name="Timmer K."/>
            <person name="DeJong R."/>
            <person name="Gissendanner C.R."/>
            <person name="Findley A.M."/>
            <person name="Garlena R.A."/>
            <person name="Russell D.A."/>
            <person name="Jacobs-Sera D."/>
            <person name="Hatfull G.F."/>
        </authorList>
    </citation>
    <scope>NUCLEOTIDE SEQUENCE [LARGE SCALE GENOMIC DNA]</scope>
</reference>
<organism evidence="1 2">
    <name type="scientific">Gordonia phage Dexdert</name>
    <dbReference type="NCBI Taxonomy" id="2794946"/>
    <lineage>
        <taxon>Viruses</taxon>
        <taxon>Duplodnaviria</taxon>
        <taxon>Heunggongvirae</taxon>
        <taxon>Uroviricota</taxon>
        <taxon>Caudoviricetes</taxon>
        <taxon>Stackebrandtviridae</taxon>
        <taxon>Schenleyvirinae</taxon>
        <taxon>Dexdertvirus</taxon>
        <taxon>Dexdertvirus dexdert</taxon>
    </lineage>
</organism>
<sequence length="166" mass="17903">MISPTDPVAFLGEEAADDLVEIPTLESTDLGEEWPVIERDDEHPDLDPDVPVVDQTRCVSTVTPVLTHGKTGQILTRRAQLDQLPAGSIVVPTWLGDRTDAGLNTCTKFSDKWLRAIDDPAGDGVFPLGAIDAAGLPDLHDDDDTRTPVDGNPLGVLVVYDPRDQL</sequence>
<accession>A0A7T1KS54</accession>
<proteinExistence type="predicted"/>
<dbReference type="KEGG" id="vg:63025941"/>
<keyword evidence="2" id="KW-1185">Reference proteome</keyword>
<evidence type="ECO:0000313" key="2">
    <source>
        <dbReference type="Proteomes" id="UP000594842"/>
    </source>
</evidence>
<dbReference type="RefSeq" id="YP_010001448.1">
    <property type="nucleotide sequence ID" value="NC_053210.1"/>
</dbReference>
<protein>
    <submittedName>
        <fullName evidence="1">Uncharacterized protein</fullName>
    </submittedName>
</protein>